<gene>
    <name evidence="10" type="ORF">AB852_16220</name>
</gene>
<feature type="transmembrane region" description="Helical" evidence="8">
    <location>
        <begin position="7"/>
        <end position="30"/>
    </location>
</feature>
<dbReference type="PROSITE" id="PS50928">
    <property type="entry name" value="ABC_TM1"/>
    <property type="match status" value="1"/>
</dbReference>
<dbReference type="InterPro" id="IPR050366">
    <property type="entry name" value="BP-dependent_transpt_permease"/>
</dbReference>
<evidence type="ECO:0000256" key="8">
    <source>
        <dbReference type="RuleBase" id="RU363032"/>
    </source>
</evidence>
<feature type="transmembrane region" description="Helical" evidence="8">
    <location>
        <begin position="134"/>
        <end position="151"/>
    </location>
</feature>
<feature type="transmembrane region" description="Helical" evidence="8">
    <location>
        <begin position="73"/>
        <end position="96"/>
    </location>
</feature>
<dbReference type="SUPFAM" id="SSF161098">
    <property type="entry name" value="MetI-like"/>
    <property type="match status" value="1"/>
</dbReference>
<evidence type="ECO:0000256" key="2">
    <source>
        <dbReference type="ARBA" id="ARBA00022448"/>
    </source>
</evidence>
<proteinExistence type="inferred from homology"/>
<evidence type="ECO:0000256" key="4">
    <source>
        <dbReference type="ARBA" id="ARBA00022519"/>
    </source>
</evidence>
<evidence type="ECO:0000313" key="10">
    <source>
        <dbReference type="EMBL" id="OKH94326.1"/>
    </source>
</evidence>
<dbReference type="Pfam" id="PF00528">
    <property type="entry name" value="BPD_transp_1"/>
    <property type="match status" value="1"/>
</dbReference>
<evidence type="ECO:0000256" key="3">
    <source>
        <dbReference type="ARBA" id="ARBA00022475"/>
    </source>
</evidence>
<keyword evidence="6 8" id="KW-1133">Transmembrane helix</keyword>
<reference evidence="10 11" key="1">
    <citation type="submission" date="2015-06" db="EMBL/GenBank/DDBJ databases">
        <title>Cloning and characterization of the uncialamcin biosynthetic gene cluster.</title>
        <authorList>
            <person name="Yan X."/>
            <person name="Huang T."/>
            <person name="Ge H."/>
            <person name="Shen B."/>
        </authorList>
    </citation>
    <scope>NUCLEOTIDE SEQUENCE [LARGE SCALE GENOMIC DNA]</scope>
    <source>
        <strain evidence="10 11">DCA2648</strain>
    </source>
</reference>
<protein>
    <submittedName>
        <fullName evidence="10">ABC transporter permease</fullName>
    </submittedName>
</protein>
<dbReference type="InterPro" id="IPR035906">
    <property type="entry name" value="MetI-like_sf"/>
</dbReference>
<dbReference type="PANTHER" id="PTHR43386">
    <property type="entry name" value="OLIGOPEPTIDE TRANSPORT SYSTEM PERMEASE PROTEIN APPC"/>
    <property type="match status" value="1"/>
</dbReference>
<comment type="similarity">
    <text evidence="8">Belongs to the binding-protein-dependent transport system permease family.</text>
</comment>
<sequence>MRARLGVTGLVALAWIVLVVAGAALAPLVAPHDPDAQNLLDVYAPPGGEHLLGTDGTGRDILSRLLWGARTSLAGPALVVLLSLVVGLPLALAAAWRGGWADALAGRFLDIVFSLPAILLAVLAVAVFRPGQTPAVLALAVAYLPYVARVARSAALRQRAMPYIAALTVQGHSATAICVRHLLPNIAPVVGAQLPIAFAGALMDLAALSFLGLAVQSPQADWGVLVNDAQAVLQGHSSQVVYAGALIVATVVALTLLGDRLADGTRPRRARRSRIRARRTR</sequence>
<dbReference type="STRING" id="1048205.AB852_16220"/>
<evidence type="ECO:0000256" key="7">
    <source>
        <dbReference type="ARBA" id="ARBA00023136"/>
    </source>
</evidence>
<dbReference type="Pfam" id="PF12911">
    <property type="entry name" value="OppC_N"/>
    <property type="match status" value="1"/>
</dbReference>
<evidence type="ECO:0000256" key="6">
    <source>
        <dbReference type="ARBA" id="ARBA00022989"/>
    </source>
</evidence>
<evidence type="ECO:0000256" key="1">
    <source>
        <dbReference type="ARBA" id="ARBA00004429"/>
    </source>
</evidence>
<comment type="subcellular location">
    <subcellularLocation>
        <location evidence="1">Cell inner membrane</location>
        <topology evidence="1">Multi-pass membrane protein</topology>
    </subcellularLocation>
    <subcellularLocation>
        <location evidence="8">Cell membrane</location>
        <topology evidence="8">Multi-pass membrane protein</topology>
    </subcellularLocation>
</comment>
<evidence type="ECO:0000256" key="5">
    <source>
        <dbReference type="ARBA" id="ARBA00022692"/>
    </source>
</evidence>
<feature type="transmembrane region" description="Helical" evidence="8">
    <location>
        <begin position="108"/>
        <end position="128"/>
    </location>
</feature>
<dbReference type="PANTHER" id="PTHR43386:SF5">
    <property type="entry name" value="PUTRESCINE EXPORT SYSTEM PERMEASE PROTEIN SAPC"/>
    <property type="match status" value="1"/>
</dbReference>
<keyword evidence="4" id="KW-0997">Cell inner membrane</keyword>
<keyword evidence="5 8" id="KW-0812">Transmembrane</keyword>
<dbReference type="Gene3D" id="1.10.3720.10">
    <property type="entry name" value="MetI-like"/>
    <property type="match status" value="1"/>
</dbReference>
<evidence type="ECO:0000259" key="9">
    <source>
        <dbReference type="PROSITE" id="PS50928"/>
    </source>
</evidence>
<keyword evidence="11" id="KW-1185">Reference proteome</keyword>
<keyword evidence="7 8" id="KW-0472">Membrane</keyword>
<dbReference type="InterPro" id="IPR025966">
    <property type="entry name" value="OppC_N"/>
</dbReference>
<accession>A0A1Q4V911</accession>
<dbReference type="CDD" id="cd06261">
    <property type="entry name" value="TM_PBP2"/>
    <property type="match status" value="1"/>
</dbReference>
<name>A0A1Q4V911_9ACTN</name>
<keyword evidence="2 8" id="KW-0813">Transport</keyword>
<dbReference type="InterPro" id="IPR000515">
    <property type="entry name" value="MetI-like"/>
</dbReference>
<organism evidence="10 11">
    <name type="scientific">Streptomyces uncialis</name>
    <dbReference type="NCBI Taxonomy" id="1048205"/>
    <lineage>
        <taxon>Bacteria</taxon>
        <taxon>Bacillati</taxon>
        <taxon>Actinomycetota</taxon>
        <taxon>Actinomycetes</taxon>
        <taxon>Kitasatosporales</taxon>
        <taxon>Streptomycetaceae</taxon>
        <taxon>Streptomyces</taxon>
    </lineage>
</organism>
<dbReference type="GO" id="GO:0055085">
    <property type="term" value="P:transmembrane transport"/>
    <property type="evidence" value="ECO:0007669"/>
    <property type="project" value="InterPro"/>
</dbReference>
<dbReference type="EMBL" id="LFBV01000003">
    <property type="protein sequence ID" value="OKH94326.1"/>
    <property type="molecule type" value="Genomic_DNA"/>
</dbReference>
<dbReference type="GO" id="GO:0005886">
    <property type="term" value="C:plasma membrane"/>
    <property type="evidence" value="ECO:0007669"/>
    <property type="project" value="UniProtKB-SubCell"/>
</dbReference>
<feature type="domain" description="ABC transmembrane type-1" evidence="9">
    <location>
        <begin position="69"/>
        <end position="258"/>
    </location>
</feature>
<comment type="caution">
    <text evidence="10">The sequence shown here is derived from an EMBL/GenBank/DDBJ whole genome shotgun (WGS) entry which is preliminary data.</text>
</comment>
<feature type="transmembrane region" description="Helical" evidence="8">
    <location>
        <begin position="240"/>
        <end position="262"/>
    </location>
</feature>
<keyword evidence="3" id="KW-1003">Cell membrane</keyword>
<dbReference type="AlphaFoldDB" id="A0A1Q4V911"/>
<dbReference type="Proteomes" id="UP000186455">
    <property type="component" value="Unassembled WGS sequence"/>
</dbReference>
<evidence type="ECO:0000313" key="11">
    <source>
        <dbReference type="Proteomes" id="UP000186455"/>
    </source>
</evidence>